<dbReference type="AlphaFoldDB" id="A0A0E0AR83"/>
<protein>
    <submittedName>
        <fullName evidence="4">Uncharacterized protein</fullName>
    </submittedName>
</protein>
<dbReference type="PANTHER" id="PTHR48017">
    <property type="entry name" value="OS05G0424000 PROTEIN-RELATED"/>
    <property type="match status" value="1"/>
</dbReference>
<feature type="transmembrane region" description="Helical" evidence="3">
    <location>
        <begin position="54"/>
        <end position="73"/>
    </location>
</feature>
<dbReference type="EnsemblPlants" id="OGLUM08G04080.1">
    <property type="protein sequence ID" value="OGLUM08G04080.1"/>
    <property type="gene ID" value="OGLUM08G04080"/>
</dbReference>
<keyword evidence="2" id="KW-0813">Transport</keyword>
<reference evidence="4" key="1">
    <citation type="submission" date="2015-04" db="UniProtKB">
        <authorList>
            <consortium name="EnsemblPlants"/>
        </authorList>
    </citation>
    <scope>IDENTIFICATION</scope>
</reference>
<dbReference type="STRING" id="40148.A0A0E0AR83"/>
<sequence length="147" mass="16176">MAMCSGDAGGREDEEGAGAVLRGGVLHLLLLPVPVITGYWAFGNKSLMPDEGPFLAPTWLLGLAVVLVLLTSYSPSRSSTRRWHTRLWRRALPIDAARRRLLQRNVVPRVALWTACAFVAAMLPFFGDIMGVGGRETEREKEDWGSL</sequence>
<dbReference type="Proteomes" id="UP000026961">
    <property type="component" value="Chromosome 8"/>
</dbReference>
<dbReference type="eggNOG" id="KOG1303">
    <property type="taxonomic scope" value="Eukaryota"/>
</dbReference>
<name>A0A0E0AR83_9ORYZ</name>
<feature type="transmembrane region" description="Helical" evidence="3">
    <location>
        <begin position="20"/>
        <end position="42"/>
    </location>
</feature>
<dbReference type="Gramene" id="OGLUM08G04080.1">
    <property type="protein sequence ID" value="OGLUM08G04080.1"/>
    <property type="gene ID" value="OGLUM08G04080"/>
</dbReference>
<keyword evidence="3" id="KW-1133">Transmembrane helix</keyword>
<dbReference type="HOGENOM" id="CLU_1770965_0_0_1"/>
<dbReference type="GO" id="GO:0005886">
    <property type="term" value="C:plasma membrane"/>
    <property type="evidence" value="ECO:0007669"/>
    <property type="project" value="UniProtKB-SubCell"/>
</dbReference>
<comment type="subcellular location">
    <subcellularLocation>
        <location evidence="1">Cell membrane</location>
        <topology evidence="1">Multi-pass membrane protein</topology>
    </subcellularLocation>
</comment>
<evidence type="ECO:0000313" key="4">
    <source>
        <dbReference type="EnsemblPlants" id="OGLUM08G04080.1"/>
    </source>
</evidence>
<evidence type="ECO:0000256" key="1">
    <source>
        <dbReference type="ARBA" id="ARBA00004651"/>
    </source>
</evidence>
<evidence type="ECO:0000256" key="2">
    <source>
        <dbReference type="ARBA" id="ARBA00022448"/>
    </source>
</evidence>
<proteinExistence type="predicted"/>
<keyword evidence="3" id="KW-0812">Transmembrane</keyword>
<feature type="transmembrane region" description="Helical" evidence="3">
    <location>
        <begin position="106"/>
        <end position="126"/>
    </location>
</feature>
<reference evidence="4" key="2">
    <citation type="submission" date="2018-05" db="EMBL/GenBank/DDBJ databases">
        <title>OgluRS3 (Oryza glumaepatula Reference Sequence Version 3).</title>
        <authorList>
            <person name="Zhang J."/>
            <person name="Kudrna D."/>
            <person name="Lee S."/>
            <person name="Talag J."/>
            <person name="Welchert J."/>
            <person name="Wing R.A."/>
        </authorList>
    </citation>
    <scope>NUCLEOTIDE SEQUENCE [LARGE SCALE GENOMIC DNA]</scope>
</reference>
<keyword evidence="3" id="KW-0472">Membrane</keyword>
<keyword evidence="5" id="KW-1185">Reference proteome</keyword>
<organism evidence="4">
    <name type="scientific">Oryza glumipatula</name>
    <dbReference type="NCBI Taxonomy" id="40148"/>
    <lineage>
        <taxon>Eukaryota</taxon>
        <taxon>Viridiplantae</taxon>
        <taxon>Streptophyta</taxon>
        <taxon>Embryophyta</taxon>
        <taxon>Tracheophyta</taxon>
        <taxon>Spermatophyta</taxon>
        <taxon>Magnoliopsida</taxon>
        <taxon>Liliopsida</taxon>
        <taxon>Poales</taxon>
        <taxon>Poaceae</taxon>
        <taxon>BOP clade</taxon>
        <taxon>Oryzoideae</taxon>
        <taxon>Oryzeae</taxon>
        <taxon>Oryzinae</taxon>
        <taxon>Oryza</taxon>
    </lineage>
</organism>
<evidence type="ECO:0000256" key="3">
    <source>
        <dbReference type="SAM" id="Phobius"/>
    </source>
</evidence>
<evidence type="ECO:0000313" key="5">
    <source>
        <dbReference type="Proteomes" id="UP000026961"/>
    </source>
</evidence>
<accession>A0A0E0AR83</accession>